<reference evidence="2" key="1">
    <citation type="submission" date="2022-11" db="EMBL/GenBank/DDBJ databases">
        <title>Isolation and characterization of PLA-degrading bacterium Massilia sp. from Antarctic soil.</title>
        <authorList>
            <person name="Sato K."/>
            <person name="Gomez-Fuentes C."/>
            <person name="Ahmad S.A."/>
            <person name="Zulkharnain A."/>
        </authorList>
    </citation>
    <scope>NUCLEOTIDE SEQUENCE</scope>
    <source>
        <strain evidence="2">N-3</strain>
    </source>
</reference>
<organism evidence="2 3">
    <name type="scientific">Massilia varians</name>
    <dbReference type="NCBI Taxonomy" id="457921"/>
    <lineage>
        <taxon>Bacteria</taxon>
        <taxon>Pseudomonadati</taxon>
        <taxon>Pseudomonadota</taxon>
        <taxon>Betaproteobacteria</taxon>
        <taxon>Burkholderiales</taxon>
        <taxon>Oxalobacteraceae</taxon>
        <taxon>Telluria group</taxon>
        <taxon>Massilia</taxon>
    </lineage>
</organism>
<keyword evidence="1" id="KW-0812">Transmembrane</keyword>
<feature type="transmembrane region" description="Helical" evidence="1">
    <location>
        <begin position="53"/>
        <end position="72"/>
    </location>
</feature>
<gene>
    <name evidence="2" type="ORF">MasN3_33600</name>
</gene>
<accession>A0ABM8C9B1</accession>
<evidence type="ECO:0000313" key="2">
    <source>
        <dbReference type="EMBL" id="BDT59866.1"/>
    </source>
</evidence>
<sequence>MGHDIKTFKEAAALMARVWRESASFFLSIELWLMVLVAAATVGGAWLAVLGDAWSLLAFAFAFGYLATRTVLHLKRILAWPFI</sequence>
<protein>
    <submittedName>
        <fullName evidence="2">Uncharacterized protein</fullName>
    </submittedName>
</protein>
<feature type="transmembrane region" description="Helical" evidence="1">
    <location>
        <begin position="25"/>
        <end position="47"/>
    </location>
</feature>
<keyword evidence="1" id="KW-0472">Membrane</keyword>
<dbReference type="EMBL" id="AP026966">
    <property type="protein sequence ID" value="BDT59866.1"/>
    <property type="molecule type" value="Genomic_DNA"/>
</dbReference>
<keyword evidence="1" id="KW-1133">Transmembrane helix</keyword>
<evidence type="ECO:0000256" key="1">
    <source>
        <dbReference type="SAM" id="Phobius"/>
    </source>
</evidence>
<evidence type="ECO:0000313" key="3">
    <source>
        <dbReference type="Proteomes" id="UP001163336"/>
    </source>
</evidence>
<dbReference type="Proteomes" id="UP001163336">
    <property type="component" value="Chromosome"/>
</dbReference>
<name>A0ABM8C9B1_9BURK</name>
<dbReference type="RefSeq" id="WP_281908760.1">
    <property type="nucleotide sequence ID" value="NZ_AP026966.1"/>
</dbReference>
<keyword evidence="3" id="KW-1185">Reference proteome</keyword>
<proteinExistence type="predicted"/>